<reference evidence="3" key="1">
    <citation type="submission" date="2020-05" db="EMBL/GenBank/DDBJ databases">
        <title>Mycena genomes resolve the evolution of fungal bioluminescence.</title>
        <authorList>
            <person name="Tsai I.J."/>
        </authorList>
    </citation>
    <scope>NUCLEOTIDE SEQUENCE</scope>
    <source>
        <strain evidence="3">160909Yilan</strain>
    </source>
</reference>
<dbReference type="Proteomes" id="UP000623467">
    <property type="component" value="Unassembled WGS sequence"/>
</dbReference>
<dbReference type="AlphaFoldDB" id="A0A8H7CK32"/>
<dbReference type="EMBL" id="JACAZH010000030">
    <property type="protein sequence ID" value="KAF7340614.1"/>
    <property type="molecule type" value="Genomic_DNA"/>
</dbReference>
<keyword evidence="2" id="KW-1133">Transmembrane helix</keyword>
<accession>A0A8H7CK32</accession>
<name>A0A8H7CK32_9AGAR</name>
<organism evidence="3 4">
    <name type="scientific">Mycena sanguinolenta</name>
    <dbReference type="NCBI Taxonomy" id="230812"/>
    <lineage>
        <taxon>Eukaryota</taxon>
        <taxon>Fungi</taxon>
        <taxon>Dikarya</taxon>
        <taxon>Basidiomycota</taxon>
        <taxon>Agaricomycotina</taxon>
        <taxon>Agaricomycetes</taxon>
        <taxon>Agaricomycetidae</taxon>
        <taxon>Agaricales</taxon>
        <taxon>Marasmiineae</taxon>
        <taxon>Mycenaceae</taxon>
        <taxon>Mycena</taxon>
    </lineage>
</organism>
<gene>
    <name evidence="3" type="ORF">MSAN_02133100</name>
</gene>
<keyword evidence="2" id="KW-0472">Membrane</keyword>
<proteinExistence type="predicted"/>
<dbReference type="OrthoDB" id="258495at2759"/>
<sequence>MLNLPRESSFQLADGLAGLIGAASRHASGMFSHSQKFTVTGGTFSNITNNNYTTTPSLPSDFRMIPLADIDLRHEIRLDNSMGAAYSRPRERARVRRLYSAKIEGRKSTLTVAMYQGDNAEQILSLSDTFCIIIKSPILQRFIYMHAVIKISQYEIVFYVLRFLILPQEINNYLKSEFQRGLRLVDCTKWIRGSTGRLCIELTPANDNLRLRRYPPDSLALSGNYEWSAGAETITTFIDSLTLCQYYWMCWHHLAQGRHISLSAPTTVNPDAVFHCSDLLEDLVEIAFLPSTGAPRLRNWRTPEGSTGEVMPNGWTRFQSGDVFNNTLSIFVYSSRSVWDSDTWVSQANYIFRRLHIMSNFEDYVIVDCICFDLDISETTGDLPEGFLFVCPQEDFRIGPSSCWPACTAYWSLYPSGIDCLSPEEAKQLGFPPFQLTATVWGHSWDASVYEGLRQFHEAKGFDSYSQDVALHLGYPLYQLSSQANAPFTYGDSGDEDFDADIDSDRNSAYAKEYESEYGSTCACDDSDLDIDAESSHNHETVRDPAGGSCGPEATEISNDTNHNASQSTVEEDMVSEEIFVPSSTFRIVLYIQLTAISFLAFSWVYDQVW</sequence>
<evidence type="ECO:0000256" key="2">
    <source>
        <dbReference type="SAM" id="Phobius"/>
    </source>
</evidence>
<protein>
    <submittedName>
        <fullName evidence="3">Uncharacterized protein</fullName>
    </submittedName>
</protein>
<evidence type="ECO:0000313" key="4">
    <source>
        <dbReference type="Proteomes" id="UP000623467"/>
    </source>
</evidence>
<comment type="caution">
    <text evidence="3">The sequence shown here is derived from an EMBL/GenBank/DDBJ whole genome shotgun (WGS) entry which is preliminary data.</text>
</comment>
<evidence type="ECO:0000313" key="3">
    <source>
        <dbReference type="EMBL" id="KAF7340614.1"/>
    </source>
</evidence>
<evidence type="ECO:0000256" key="1">
    <source>
        <dbReference type="SAM" id="MobiDB-lite"/>
    </source>
</evidence>
<feature type="transmembrane region" description="Helical" evidence="2">
    <location>
        <begin position="588"/>
        <end position="606"/>
    </location>
</feature>
<keyword evidence="4" id="KW-1185">Reference proteome</keyword>
<feature type="region of interest" description="Disordered" evidence="1">
    <location>
        <begin position="535"/>
        <end position="570"/>
    </location>
</feature>
<keyword evidence="2" id="KW-0812">Transmembrane</keyword>
<feature type="compositionally biased region" description="Polar residues" evidence="1">
    <location>
        <begin position="556"/>
        <end position="569"/>
    </location>
</feature>